<dbReference type="EMBL" id="BT083855">
    <property type="protein sequence ID" value="ACR34208.1"/>
    <property type="molecule type" value="mRNA"/>
</dbReference>
<protein>
    <submittedName>
        <fullName evidence="1">Uncharacterized protein</fullName>
    </submittedName>
</protein>
<evidence type="ECO:0000313" key="1">
    <source>
        <dbReference type="EMBL" id="ACR34208.1"/>
    </source>
</evidence>
<proteinExistence type="evidence at transcript level"/>
<reference evidence="1" key="1">
    <citation type="journal article" date="2009" name="PLoS Genet.">
        <title>Sequencing, mapping, and analysis of 27,455 maize full-length cDNAs.</title>
        <authorList>
            <person name="Soderlund C."/>
            <person name="Descour A."/>
            <person name="Kudrna D."/>
            <person name="Bomhoff M."/>
            <person name="Boyd L."/>
            <person name="Currie J."/>
            <person name="Angelova A."/>
            <person name="Collura K."/>
            <person name="Wissotski M."/>
            <person name="Ashley E."/>
            <person name="Morrow D."/>
            <person name="Fernandes J."/>
            <person name="Walbot V."/>
            <person name="Yu Y."/>
        </authorList>
    </citation>
    <scope>NUCLEOTIDE SEQUENCE</scope>
    <source>
        <strain evidence="1">B73</strain>
    </source>
</reference>
<dbReference type="AlphaFoldDB" id="C4IZ58"/>
<reference evidence="1" key="2">
    <citation type="submission" date="2012-06" db="EMBL/GenBank/DDBJ databases">
        <authorList>
            <person name="Yu Y."/>
            <person name="Currie J."/>
            <person name="Lomeli R."/>
            <person name="Angelova A."/>
            <person name="Collura K."/>
            <person name="Wissotski M."/>
            <person name="Campos D."/>
            <person name="Kudrna D."/>
            <person name="Golser W."/>
            <person name="Ashely E."/>
            <person name="Descour A."/>
            <person name="Fernandes J."/>
            <person name="Soderlund C."/>
            <person name="Walbot V."/>
        </authorList>
    </citation>
    <scope>NUCLEOTIDE SEQUENCE</scope>
    <source>
        <strain evidence="1">B73</strain>
    </source>
</reference>
<organism evidence="1">
    <name type="scientific">Zea mays</name>
    <name type="common">Maize</name>
    <dbReference type="NCBI Taxonomy" id="4577"/>
    <lineage>
        <taxon>Eukaryota</taxon>
        <taxon>Viridiplantae</taxon>
        <taxon>Streptophyta</taxon>
        <taxon>Embryophyta</taxon>
        <taxon>Tracheophyta</taxon>
        <taxon>Spermatophyta</taxon>
        <taxon>Magnoliopsida</taxon>
        <taxon>Liliopsida</taxon>
        <taxon>Poales</taxon>
        <taxon>Poaceae</taxon>
        <taxon>PACMAD clade</taxon>
        <taxon>Panicoideae</taxon>
        <taxon>Andropogonodae</taxon>
        <taxon>Andropogoneae</taxon>
        <taxon>Tripsacinae</taxon>
        <taxon>Zea</taxon>
    </lineage>
</organism>
<accession>C4IZ58</accession>
<sequence length="24" mass="2803">MLSVCSLLHPLAGFYFTLFVTTWR</sequence>
<name>C4IZ58_MAIZE</name>